<gene>
    <name evidence="12" type="ORF">NEMVEDRAFT_v1g248457</name>
</gene>
<dbReference type="eggNOG" id="KOG1983">
    <property type="taxonomic scope" value="Eukaryota"/>
</dbReference>
<dbReference type="SUPFAM" id="SSF58038">
    <property type="entry name" value="SNARE fusion complex"/>
    <property type="match status" value="1"/>
</dbReference>
<keyword evidence="6" id="KW-0963">Cytoplasm</keyword>
<reference evidence="12 13" key="1">
    <citation type="journal article" date="2007" name="Science">
        <title>Sea anemone genome reveals ancestral eumetazoan gene repertoire and genomic organization.</title>
        <authorList>
            <person name="Putnam N.H."/>
            <person name="Srivastava M."/>
            <person name="Hellsten U."/>
            <person name="Dirks B."/>
            <person name="Chapman J."/>
            <person name="Salamov A."/>
            <person name="Terry A."/>
            <person name="Shapiro H."/>
            <person name="Lindquist E."/>
            <person name="Kapitonov V.V."/>
            <person name="Jurka J."/>
            <person name="Genikhovich G."/>
            <person name="Grigoriev I.V."/>
            <person name="Lucas S.M."/>
            <person name="Steele R.E."/>
            <person name="Finnerty J.R."/>
            <person name="Technau U."/>
            <person name="Martindale M.Q."/>
            <person name="Rokhsar D.S."/>
        </authorList>
    </citation>
    <scope>NUCLEOTIDE SEQUENCE [LARGE SCALE GENOMIC DNA]</scope>
    <source>
        <strain evidence="13">CH2 X CH6</strain>
    </source>
</reference>
<dbReference type="PROSITE" id="PS50082">
    <property type="entry name" value="WD_REPEATS_2"/>
    <property type="match status" value="1"/>
</dbReference>
<dbReference type="AlphaFoldDB" id="A7T154"/>
<evidence type="ECO:0000256" key="5">
    <source>
        <dbReference type="ARBA" id="ARBA00022483"/>
    </source>
</evidence>
<feature type="region of interest" description="Disordered" evidence="10">
    <location>
        <begin position="217"/>
        <end position="244"/>
    </location>
</feature>
<feature type="domain" description="V-SNARE coiled-coil homology" evidence="11">
    <location>
        <begin position="831"/>
        <end position="895"/>
    </location>
</feature>
<evidence type="ECO:0000256" key="9">
    <source>
        <dbReference type="PROSITE-ProRule" id="PRU00290"/>
    </source>
</evidence>
<dbReference type="InterPro" id="IPR000664">
    <property type="entry name" value="Lethal2_giant"/>
</dbReference>
<keyword evidence="13" id="KW-1185">Reference proteome</keyword>
<sequence>MKRIRTKYYGRFPDKDRTSKDETAICERLKAEDFAVSKGALISNCPEDCIHLWNLRQEQPVIVQSLRFNRERITCLHLPYKSRWLYVGTEKGNVHVVNIEKFELSGYTINWNKAIDIKCKTQPGPVVQITDKPVVSNKVQIVNDKGREMQDPRAIIAITPARLLVFDVASALSSKPVTFDVPYAFEIHESPVTCTQYITECPPDLIRALREVGGRPKKKLLQREASRQPWPITGGAINDRETDDESSELIITGHADGTVRFWDASSVTIQQLYKLSTLKLFDKDKHKSSSESSDSDHRRQSQSEGSESGDHLSGLDSKEEETEAFSIQQVELCTHSRTLVVCGATYALVYLFSSTEQAVELVVRNFAFLFFGVGSSKHTIEIVTGTFRRHPGFQPELGCVTAGGADSWPVSSVSISSQYGLISVCCGPSLALIDIVQKKIVTVLSAQEMTMMADAPSVATPVTAAPTTPLTTNAPISLTLNLALGGIDFSDAAVQISKDKKVKPPRPPAPIIRMKSVNKGEGSNGADSSDGVRARTPSGPTIESPPDIIQCTRFACTFTKKHDNWISPCILVGTGQGSVFVVVINMPPAEERHLQPILTITTGTVYKPKAGSIMTMAVLDSQGHLFPSPMKFWTDKKEDAQHSNQTVNARESSDRHFLVVCSEVEAKTYQLPPSHSSPSSHTKVSVADDTSVVVSANVLTIEGSSCLVCLNSVGRLMTFSLPSLNSIMDVDCNFLLTDFRFLRTLRFSDGGKAIIMCSPFEIQRMSIFTRAEDENGACTLFSAVAEPEPPNKGFFSSLFASSASPLDREQLFGSESGAASRSVAERMQGPGIEHLQETSVGLGGAMQKNREMLAERGEKLSQVEKKTAEMAIKSKAFADAAHGITLKYKDKKWYQV</sequence>
<evidence type="ECO:0000259" key="11">
    <source>
        <dbReference type="PROSITE" id="PS50892"/>
    </source>
</evidence>
<dbReference type="STRING" id="45351.A7T154"/>
<dbReference type="InterPro" id="IPR013905">
    <property type="entry name" value="Lgl_C_dom"/>
</dbReference>
<organism evidence="12 13">
    <name type="scientific">Nematostella vectensis</name>
    <name type="common">Starlet sea anemone</name>
    <dbReference type="NCBI Taxonomy" id="45351"/>
    <lineage>
        <taxon>Eukaryota</taxon>
        <taxon>Metazoa</taxon>
        <taxon>Cnidaria</taxon>
        <taxon>Anthozoa</taxon>
        <taxon>Hexacorallia</taxon>
        <taxon>Actiniaria</taxon>
        <taxon>Edwardsiidae</taxon>
        <taxon>Nematostella</taxon>
    </lineage>
</organism>
<dbReference type="Proteomes" id="UP000001593">
    <property type="component" value="Unassembled WGS sequence"/>
</dbReference>
<comment type="similarity">
    <text evidence="3">Belongs to the WD repeat L(2)GL family.</text>
</comment>
<dbReference type="InterPro" id="IPR015943">
    <property type="entry name" value="WD40/YVTN_repeat-like_dom_sf"/>
</dbReference>
<evidence type="ECO:0000256" key="1">
    <source>
        <dbReference type="ARBA" id="ARBA00004202"/>
    </source>
</evidence>
<comment type="subcellular location">
    <subcellularLocation>
        <location evidence="1">Cell membrane</location>
        <topology evidence="1">Peripheral membrane protein</topology>
    </subcellularLocation>
    <subcellularLocation>
        <location evidence="2">Cytoplasm</location>
    </subcellularLocation>
</comment>
<dbReference type="GO" id="GO:0006893">
    <property type="term" value="P:Golgi to plasma membrane transport"/>
    <property type="evidence" value="ECO:0000318"/>
    <property type="project" value="GO_Central"/>
</dbReference>
<keyword evidence="8" id="KW-0853">WD repeat</keyword>
<dbReference type="GO" id="GO:0005886">
    <property type="term" value="C:plasma membrane"/>
    <property type="evidence" value="ECO:0000318"/>
    <property type="project" value="GO_Central"/>
</dbReference>
<evidence type="ECO:0000256" key="2">
    <source>
        <dbReference type="ARBA" id="ARBA00004496"/>
    </source>
</evidence>
<feature type="region of interest" description="Disordered" evidence="10">
    <location>
        <begin position="498"/>
        <end position="545"/>
    </location>
</feature>
<dbReference type="HOGENOM" id="CLU_002808_1_0_1"/>
<evidence type="ECO:0000256" key="6">
    <source>
        <dbReference type="ARBA" id="ARBA00022490"/>
    </source>
</evidence>
<name>A7T154_NEMVE</name>
<dbReference type="Gene3D" id="2.130.10.10">
    <property type="entry name" value="YVTN repeat-like/Quinoprotein amine dehydrogenase"/>
    <property type="match status" value="1"/>
</dbReference>
<dbReference type="InParanoid" id="A7T154"/>
<evidence type="ECO:0000313" key="12">
    <source>
        <dbReference type="EMBL" id="EDO30312.1"/>
    </source>
</evidence>
<feature type="compositionally biased region" description="Basic and acidic residues" evidence="10">
    <location>
        <begin position="286"/>
        <end position="301"/>
    </location>
</feature>
<dbReference type="PRINTS" id="PR00962">
    <property type="entry name" value="LETHAL2GIANT"/>
</dbReference>
<evidence type="ECO:0000313" key="13">
    <source>
        <dbReference type="Proteomes" id="UP000001593"/>
    </source>
</evidence>
<dbReference type="InterPro" id="IPR036322">
    <property type="entry name" value="WD40_repeat_dom_sf"/>
</dbReference>
<keyword evidence="7" id="KW-0597">Phosphoprotein</keyword>
<evidence type="ECO:0000256" key="7">
    <source>
        <dbReference type="ARBA" id="ARBA00022553"/>
    </source>
</evidence>
<dbReference type="Gene3D" id="1.20.5.110">
    <property type="match status" value="1"/>
</dbReference>
<evidence type="ECO:0000256" key="10">
    <source>
        <dbReference type="SAM" id="MobiDB-lite"/>
    </source>
</evidence>
<evidence type="ECO:0000256" key="8">
    <source>
        <dbReference type="PROSITE-ProRule" id="PRU00221"/>
    </source>
</evidence>
<keyword evidence="4" id="KW-0472">Membrane</keyword>
<feature type="repeat" description="WD" evidence="8">
    <location>
        <begin position="244"/>
        <end position="266"/>
    </location>
</feature>
<dbReference type="GO" id="GO:0019905">
    <property type="term" value="F:syntaxin binding"/>
    <property type="evidence" value="ECO:0000318"/>
    <property type="project" value="GO_Central"/>
</dbReference>
<dbReference type="SMART" id="SM00320">
    <property type="entry name" value="WD40"/>
    <property type="match status" value="2"/>
</dbReference>
<accession>A7T154</accession>
<keyword evidence="5" id="KW-0268">Exocytosis</keyword>
<dbReference type="Pfam" id="PF08596">
    <property type="entry name" value="Lgl_C"/>
    <property type="match status" value="1"/>
</dbReference>
<dbReference type="EMBL" id="DS470076">
    <property type="protein sequence ID" value="EDO30312.1"/>
    <property type="molecule type" value="Genomic_DNA"/>
</dbReference>
<feature type="region of interest" description="Disordered" evidence="10">
    <location>
        <begin position="286"/>
        <end position="318"/>
    </location>
</feature>
<proteinExistence type="inferred from homology"/>
<dbReference type="OMA" id="ICLNSSY"/>
<dbReference type="GO" id="GO:0045159">
    <property type="term" value="F:myosin II binding"/>
    <property type="evidence" value="ECO:0000318"/>
    <property type="project" value="GO_Central"/>
</dbReference>
<dbReference type="GO" id="GO:0005737">
    <property type="term" value="C:cytoplasm"/>
    <property type="evidence" value="ECO:0000318"/>
    <property type="project" value="GO_Central"/>
</dbReference>
<evidence type="ECO:0000256" key="3">
    <source>
        <dbReference type="ARBA" id="ARBA00008070"/>
    </source>
</evidence>
<dbReference type="GO" id="GO:0006887">
    <property type="term" value="P:exocytosis"/>
    <property type="evidence" value="ECO:0000318"/>
    <property type="project" value="GO_Central"/>
</dbReference>
<protein>
    <recommendedName>
        <fullName evidence="11">V-SNARE coiled-coil homology domain-containing protein</fullName>
    </recommendedName>
</protein>
<dbReference type="PANTHER" id="PTHR10241:SF25">
    <property type="entry name" value="TOMOSYN, ISOFORM C"/>
    <property type="match status" value="1"/>
</dbReference>
<dbReference type="GO" id="GO:0005096">
    <property type="term" value="F:GTPase activator activity"/>
    <property type="evidence" value="ECO:0000318"/>
    <property type="project" value="GO_Central"/>
</dbReference>
<dbReference type="GO" id="GO:0031201">
    <property type="term" value="C:SNARE complex"/>
    <property type="evidence" value="ECO:0000318"/>
    <property type="project" value="GO_Central"/>
</dbReference>
<dbReference type="PROSITE" id="PS50892">
    <property type="entry name" value="V_SNARE"/>
    <property type="match status" value="1"/>
</dbReference>
<keyword evidence="4" id="KW-1003">Cell membrane</keyword>
<dbReference type="InterPro" id="IPR042855">
    <property type="entry name" value="V_SNARE_CC"/>
</dbReference>
<dbReference type="PhylomeDB" id="A7T154"/>
<dbReference type="InterPro" id="IPR001680">
    <property type="entry name" value="WD40_rpt"/>
</dbReference>
<evidence type="ECO:0000256" key="4">
    <source>
        <dbReference type="ARBA" id="ARBA00022475"/>
    </source>
</evidence>
<dbReference type="CDD" id="cd15873">
    <property type="entry name" value="R-SNARE_STXBP5_6"/>
    <property type="match status" value="1"/>
</dbReference>
<dbReference type="PANTHER" id="PTHR10241">
    <property type="entry name" value="LETHAL 2 GIANT LARVAE PROTEIN"/>
    <property type="match status" value="1"/>
</dbReference>
<dbReference type="SUPFAM" id="SSF50978">
    <property type="entry name" value="WD40 repeat-like"/>
    <property type="match status" value="1"/>
</dbReference>
<keyword evidence="9" id="KW-0175">Coiled coil</keyword>